<organism evidence="2">
    <name type="scientific">mine drainage metagenome</name>
    <dbReference type="NCBI Taxonomy" id="410659"/>
    <lineage>
        <taxon>unclassified sequences</taxon>
        <taxon>metagenomes</taxon>
        <taxon>ecological metagenomes</taxon>
    </lineage>
</organism>
<gene>
    <name evidence="2" type="ORF">CARN6_0566</name>
</gene>
<feature type="domain" description="Amine oxidase" evidence="1">
    <location>
        <begin position="24"/>
        <end position="434"/>
    </location>
</feature>
<dbReference type="Pfam" id="PF01593">
    <property type="entry name" value="Amino_oxidase"/>
    <property type="match status" value="1"/>
</dbReference>
<reference evidence="2" key="1">
    <citation type="submission" date="2009-10" db="EMBL/GenBank/DDBJ databases">
        <title>Diversity of trophic interactions inside an arsenic-rich microbial ecosystem.</title>
        <authorList>
            <person name="Bertin P.N."/>
            <person name="Heinrich-Salmeron A."/>
            <person name="Pelletier E."/>
            <person name="Goulhen-Chollet F."/>
            <person name="Arsene-Ploetze F."/>
            <person name="Gallien S."/>
            <person name="Calteau A."/>
            <person name="Vallenet D."/>
            <person name="Casiot C."/>
            <person name="Chane-Woon-Ming B."/>
            <person name="Giloteaux L."/>
            <person name="Barakat M."/>
            <person name="Bonnefoy V."/>
            <person name="Bruneel O."/>
            <person name="Chandler M."/>
            <person name="Cleiss J."/>
            <person name="Duran R."/>
            <person name="Elbaz-Poulichet F."/>
            <person name="Fonknechten N."/>
            <person name="Lauga B."/>
            <person name="Mornico D."/>
            <person name="Ortet P."/>
            <person name="Schaeffer C."/>
            <person name="Siguier P."/>
            <person name="Alexander Thil Smith A."/>
            <person name="Van Dorsselaer A."/>
            <person name="Weissenbach J."/>
            <person name="Medigue C."/>
            <person name="Le Paslier D."/>
        </authorList>
    </citation>
    <scope>NUCLEOTIDE SEQUENCE</scope>
</reference>
<protein>
    <submittedName>
        <fullName evidence="2">Amine oxidase, flavin-containing</fullName>
    </submittedName>
</protein>
<dbReference type="InterPro" id="IPR036188">
    <property type="entry name" value="FAD/NAD-bd_sf"/>
</dbReference>
<name>E6QJ23_9ZZZZ</name>
<dbReference type="InterPro" id="IPR002937">
    <property type="entry name" value="Amino_oxidase"/>
</dbReference>
<sequence>MGQMSLLDSQPPEPVDVVIVGAGLAGLACAQQIAAAGMSVRLLEAASAPGGRIRTDQVDGFLLDRGFQVLLTEYPEAQSILDYESLKLRQFLPGALVRQAGSFHRFADPFREPAKALGFLFDSIVPLRDKLLVARLRSECLHLTTERVFASEEESTREYLRRFGFSPFITERFFQPLFGGVFLERNLSTSARWFRWLFSIFARGHAAVPRLGMERLPQQLAARLPDQTLRLNSSVTQLEKSENGWFVGTESGAKYLAKRLVMATPEPQTRLLMASLRTPGVAPNRVWNRTTTIYYAASHAPVDEPVVVLNGDGPSAGPVNHLAVMSLVSADYAPPGAHLVCANIVGAAPESDEAMQKLESEVRAQMRRWFGDPVNRWNVLAGYPVAHALPMQTSLQPFHSAPVDSGVLICGDHVASSSIQGALVSGRMAAARILDTSAQSHF</sequence>
<dbReference type="Gene3D" id="3.50.50.60">
    <property type="entry name" value="FAD/NAD(P)-binding domain"/>
    <property type="match status" value="1"/>
</dbReference>
<accession>E6QJ23</accession>
<dbReference type="GO" id="GO:0016491">
    <property type="term" value="F:oxidoreductase activity"/>
    <property type="evidence" value="ECO:0007669"/>
    <property type="project" value="InterPro"/>
</dbReference>
<comment type="caution">
    <text evidence="2">The sequence shown here is derived from an EMBL/GenBank/DDBJ whole genome shotgun (WGS) entry which is preliminary data.</text>
</comment>
<evidence type="ECO:0000259" key="1">
    <source>
        <dbReference type="Pfam" id="PF01593"/>
    </source>
</evidence>
<dbReference type="SUPFAM" id="SSF51905">
    <property type="entry name" value="FAD/NAD(P)-binding domain"/>
    <property type="match status" value="1"/>
</dbReference>
<dbReference type="EMBL" id="CABQ01000082">
    <property type="protein sequence ID" value="CBI07239.1"/>
    <property type="molecule type" value="Genomic_DNA"/>
</dbReference>
<dbReference type="AlphaFoldDB" id="E6QJ23"/>
<evidence type="ECO:0000313" key="2">
    <source>
        <dbReference type="EMBL" id="CBI07239.1"/>
    </source>
</evidence>
<proteinExistence type="predicted"/>
<dbReference type="PANTHER" id="PTHR42841">
    <property type="entry name" value="AMINE OXIDASE"/>
    <property type="match status" value="1"/>
</dbReference>